<dbReference type="RefSeq" id="WP_126990983.1">
    <property type="nucleotide sequence ID" value="NZ_JTFC01000031.1"/>
</dbReference>
<keyword evidence="2 5" id="KW-0067">ATP-binding</keyword>
<dbReference type="InterPro" id="IPR003439">
    <property type="entry name" value="ABC_transporter-like_ATP-bd"/>
</dbReference>
<dbReference type="Pfam" id="PF00005">
    <property type="entry name" value="ABC_tran"/>
    <property type="match status" value="2"/>
</dbReference>
<keyword evidence="1" id="KW-0547">Nucleotide-binding</keyword>
<keyword evidence="3" id="KW-0175">Coiled coil</keyword>
<evidence type="ECO:0000259" key="4">
    <source>
        <dbReference type="PROSITE" id="PS50893"/>
    </source>
</evidence>
<evidence type="ECO:0000256" key="2">
    <source>
        <dbReference type="ARBA" id="ARBA00022840"/>
    </source>
</evidence>
<dbReference type="Pfam" id="PF12848">
    <property type="entry name" value="ABC_tran_Xtn"/>
    <property type="match status" value="1"/>
</dbReference>
<organism evidence="5 6">
    <name type="scientific">Candidatus Kurthia intestinigallinarum</name>
    <dbReference type="NCBI Taxonomy" id="1562256"/>
    <lineage>
        <taxon>Bacteria</taxon>
        <taxon>Bacillati</taxon>
        <taxon>Bacillota</taxon>
        <taxon>Bacilli</taxon>
        <taxon>Bacillales</taxon>
        <taxon>Caryophanaceae</taxon>
        <taxon>Kurthia</taxon>
    </lineage>
</organism>
<dbReference type="Gene3D" id="3.40.50.300">
    <property type="entry name" value="P-loop containing nucleotide triphosphate hydrolases"/>
    <property type="match status" value="2"/>
</dbReference>
<dbReference type="PROSITE" id="PS50893">
    <property type="entry name" value="ABC_TRANSPORTER_2"/>
    <property type="match status" value="2"/>
</dbReference>
<evidence type="ECO:0000256" key="1">
    <source>
        <dbReference type="ARBA" id="ARBA00022741"/>
    </source>
</evidence>
<feature type="domain" description="ABC transporter" evidence="4">
    <location>
        <begin position="328"/>
        <end position="540"/>
    </location>
</feature>
<dbReference type="EMBL" id="JTFC01000031">
    <property type="protein sequence ID" value="RUS55730.1"/>
    <property type="molecule type" value="Genomic_DNA"/>
</dbReference>
<reference evidence="5 6" key="1">
    <citation type="submission" date="2014-11" db="EMBL/GenBank/DDBJ databases">
        <title>Genome sequence and analysis of novel Kurthia sp.</title>
        <authorList>
            <person name="Lawson J.N."/>
            <person name="Gonzalez J.E."/>
            <person name="Rinauldi L."/>
            <person name="Xuan Z."/>
            <person name="Firman A."/>
            <person name="Shaddox L."/>
            <person name="Trudeau A."/>
            <person name="Shah S."/>
            <person name="Reiman D."/>
        </authorList>
    </citation>
    <scope>NUCLEOTIDE SEQUENCE [LARGE SCALE GENOMIC DNA]</scope>
    <source>
        <strain evidence="5 6">3B1D</strain>
    </source>
</reference>
<dbReference type="NCBIfam" id="NF000355">
    <property type="entry name" value="ribo_prot_ABC_F"/>
    <property type="match status" value="1"/>
</dbReference>
<dbReference type="GO" id="GO:0016887">
    <property type="term" value="F:ATP hydrolysis activity"/>
    <property type="evidence" value="ECO:0007669"/>
    <property type="project" value="InterPro"/>
</dbReference>
<evidence type="ECO:0000256" key="3">
    <source>
        <dbReference type="SAM" id="Coils"/>
    </source>
</evidence>
<dbReference type="InterPro" id="IPR027417">
    <property type="entry name" value="P-loop_NTPase"/>
</dbReference>
<accession>A0A433RU97</accession>
<gene>
    <name evidence="5" type="ORF">QI30_12520</name>
</gene>
<dbReference type="FunFam" id="3.40.50.300:FF:000011">
    <property type="entry name" value="Putative ABC transporter ATP-binding component"/>
    <property type="match status" value="1"/>
</dbReference>
<dbReference type="SUPFAM" id="SSF52540">
    <property type="entry name" value="P-loop containing nucleoside triphosphate hydrolases"/>
    <property type="match status" value="2"/>
</dbReference>
<dbReference type="InterPro" id="IPR017871">
    <property type="entry name" value="ABC_transporter-like_CS"/>
</dbReference>
<dbReference type="InterPro" id="IPR051309">
    <property type="entry name" value="ABCF_ATPase"/>
</dbReference>
<keyword evidence="6" id="KW-1185">Reference proteome</keyword>
<dbReference type="InterPro" id="IPR032781">
    <property type="entry name" value="ABC_tran_Xtn"/>
</dbReference>
<sequence>MTVKVENITKTVGGNTLFKDLDITIPTGKHVALVGRNGTGKTSLLRLIAAVDSIDSGRIITPKDSKIGYLHQIPQYGIETVEEVLLHAFHDLQNMQQTMQQLEAQMAREMDDRVLEKYGELQERFMQLGGYEMQSKMMTVANGLGIALFLDKPFEALSGGEKTKVMLAHILLGEPTILLLDEPTNHLDLRAIEWLEYYVKQFDGTVIVVSHDRRFMNEVAEQIIELEDGEAFVSQGNYDAYVAAKEAHIASQFSQYNEQQKKIKKMKESIRRLRQWANEASPPNPDLFRKAKMMEKALARIEVVKKPVVAKKMNLALQAESRSGKEVAAFEDVTACAGNRVLFFEANFSIYWQDKLAIVGDNGTGKSTILKLLLAEREAYDGSVKLGSNVQIGYLAQQFDTFQPEDRLIDAFRDEVAVTEGEARHILAQFLFYGYDVFKKVKDLSGGEKMRLRLAQLMQQKVNLLLLDEPTNHLDIESREVLEETLENFDGTVIAVSHDRYFLEKLFTRTAWIEHECVTMHDGPYDFAKDKQRAQAIEREITFLERKLTHTEDAHLTQQLEKLYEAL</sequence>
<proteinExistence type="predicted"/>
<name>A0A433RU97_9BACL</name>
<dbReference type="OrthoDB" id="9760950at2"/>
<dbReference type="CDD" id="cd03221">
    <property type="entry name" value="ABCF_EF-3"/>
    <property type="match status" value="2"/>
</dbReference>
<dbReference type="PANTHER" id="PTHR42855:SF2">
    <property type="entry name" value="DRUG RESISTANCE ABC TRANSPORTER,ATP-BINDING PROTEIN"/>
    <property type="match status" value="1"/>
</dbReference>
<dbReference type="PROSITE" id="PS00211">
    <property type="entry name" value="ABC_TRANSPORTER_1"/>
    <property type="match status" value="1"/>
</dbReference>
<dbReference type="SMART" id="SM00382">
    <property type="entry name" value="AAA"/>
    <property type="match status" value="2"/>
</dbReference>
<feature type="coiled-coil region" evidence="3">
    <location>
        <begin position="85"/>
        <end position="112"/>
    </location>
</feature>
<dbReference type="InterPro" id="IPR003593">
    <property type="entry name" value="AAA+_ATPase"/>
</dbReference>
<dbReference type="Proteomes" id="UP000288623">
    <property type="component" value="Unassembled WGS sequence"/>
</dbReference>
<dbReference type="PANTHER" id="PTHR42855">
    <property type="entry name" value="ABC TRANSPORTER ATP-BINDING SUBUNIT"/>
    <property type="match status" value="1"/>
</dbReference>
<dbReference type="AlphaFoldDB" id="A0A433RU97"/>
<evidence type="ECO:0000313" key="5">
    <source>
        <dbReference type="EMBL" id="RUS55730.1"/>
    </source>
</evidence>
<evidence type="ECO:0000313" key="6">
    <source>
        <dbReference type="Proteomes" id="UP000288623"/>
    </source>
</evidence>
<dbReference type="FunFam" id="3.40.50.300:FF:001807">
    <property type="entry name" value="ABC transporter ATP-binding protein"/>
    <property type="match status" value="1"/>
</dbReference>
<dbReference type="GO" id="GO:0005524">
    <property type="term" value="F:ATP binding"/>
    <property type="evidence" value="ECO:0007669"/>
    <property type="project" value="UniProtKB-KW"/>
</dbReference>
<feature type="coiled-coil region" evidence="3">
    <location>
        <begin position="527"/>
        <end position="554"/>
    </location>
</feature>
<comment type="caution">
    <text evidence="5">The sequence shown here is derived from an EMBL/GenBank/DDBJ whole genome shotgun (WGS) entry which is preliminary data.</text>
</comment>
<feature type="domain" description="ABC transporter" evidence="4">
    <location>
        <begin position="3"/>
        <end position="253"/>
    </location>
</feature>
<protein>
    <submittedName>
        <fullName evidence="5">ABC transporter ATP-binding protein</fullName>
    </submittedName>
</protein>